<dbReference type="InterPro" id="IPR010998">
    <property type="entry name" value="Integrase_recombinase_N"/>
</dbReference>
<gene>
    <name evidence="9" type="ORF">ACFP2T_16400</name>
</gene>
<evidence type="ECO:0000256" key="2">
    <source>
        <dbReference type="ARBA" id="ARBA00022908"/>
    </source>
</evidence>
<dbReference type="PANTHER" id="PTHR30349">
    <property type="entry name" value="PHAGE INTEGRASE-RELATED"/>
    <property type="match status" value="1"/>
</dbReference>
<evidence type="ECO:0000259" key="8">
    <source>
        <dbReference type="PROSITE" id="PS51900"/>
    </source>
</evidence>
<evidence type="ECO:0000313" key="10">
    <source>
        <dbReference type="Proteomes" id="UP001596203"/>
    </source>
</evidence>
<comment type="caution">
    <text evidence="9">The sequence shown here is derived from an EMBL/GenBank/DDBJ whole genome shotgun (WGS) entry which is preliminary data.</text>
</comment>
<name>A0ABW1KBT7_9ACTN</name>
<dbReference type="Gene3D" id="1.10.443.10">
    <property type="entry name" value="Intergrase catalytic core"/>
    <property type="match status" value="1"/>
</dbReference>
<dbReference type="SUPFAM" id="SSF56349">
    <property type="entry name" value="DNA breaking-rejoining enzymes"/>
    <property type="match status" value="1"/>
</dbReference>
<feature type="domain" description="Tyr recombinase" evidence="7">
    <location>
        <begin position="115"/>
        <end position="310"/>
    </location>
</feature>
<dbReference type="Gene3D" id="1.10.150.130">
    <property type="match status" value="1"/>
</dbReference>
<evidence type="ECO:0000256" key="4">
    <source>
        <dbReference type="ARBA" id="ARBA00023172"/>
    </source>
</evidence>
<proteinExistence type="inferred from homology"/>
<dbReference type="Pfam" id="PF02899">
    <property type="entry name" value="Phage_int_SAM_1"/>
    <property type="match status" value="1"/>
</dbReference>
<organism evidence="9 10">
    <name type="scientific">Plantactinospora solaniradicis</name>
    <dbReference type="NCBI Taxonomy" id="1723736"/>
    <lineage>
        <taxon>Bacteria</taxon>
        <taxon>Bacillati</taxon>
        <taxon>Actinomycetota</taxon>
        <taxon>Actinomycetes</taxon>
        <taxon>Micromonosporales</taxon>
        <taxon>Micromonosporaceae</taxon>
        <taxon>Plantactinospora</taxon>
    </lineage>
</organism>
<dbReference type="InterPro" id="IPR004107">
    <property type="entry name" value="Integrase_SAM-like_N"/>
</dbReference>
<dbReference type="InterPro" id="IPR002104">
    <property type="entry name" value="Integrase_catalytic"/>
</dbReference>
<protein>
    <submittedName>
        <fullName evidence="9">Tyrosine-type recombinase/integrase</fullName>
    </submittedName>
</protein>
<dbReference type="InterPro" id="IPR013762">
    <property type="entry name" value="Integrase-like_cat_sf"/>
</dbReference>
<evidence type="ECO:0000256" key="3">
    <source>
        <dbReference type="ARBA" id="ARBA00023125"/>
    </source>
</evidence>
<keyword evidence="10" id="KW-1185">Reference proteome</keyword>
<dbReference type="PROSITE" id="PS51898">
    <property type="entry name" value="TYR_RECOMBINASE"/>
    <property type="match status" value="1"/>
</dbReference>
<dbReference type="InterPro" id="IPR011010">
    <property type="entry name" value="DNA_brk_join_enz"/>
</dbReference>
<keyword evidence="4" id="KW-0233">DNA recombination</keyword>
<feature type="compositionally biased region" description="Basic and acidic residues" evidence="6">
    <location>
        <begin position="99"/>
        <end position="111"/>
    </location>
</feature>
<dbReference type="CDD" id="cd00397">
    <property type="entry name" value="DNA_BRE_C"/>
    <property type="match status" value="1"/>
</dbReference>
<reference evidence="10" key="1">
    <citation type="journal article" date="2019" name="Int. J. Syst. Evol. Microbiol.">
        <title>The Global Catalogue of Microorganisms (GCM) 10K type strain sequencing project: providing services to taxonomists for standard genome sequencing and annotation.</title>
        <authorList>
            <consortium name="The Broad Institute Genomics Platform"/>
            <consortium name="The Broad Institute Genome Sequencing Center for Infectious Disease"/>
            <person name="Wu L."/>
            <person name="Ma J."/>
        </authorList>
    </citation>
    <scope>NUCLEOTIDE SEQUENCE [LARGE SCALE GENOMIC DNA]</scope>
    <source>
        <strain evidence="10">ZS-35-S2</strain>
    </source>
</reference>
<accession>A0ABW1KBT7</accession>
<evidence type="ECO:0000259" key="7">
    <source>
        <dbReference type="PROSITE" id="PS51898"/>
    </source>
</evidence>
<dbReference type="PANTHER" id="PTHR30349:SF41">
    <property type="entry name" value="INTEGRASE_RECOMBINASE PROTEIN MJ0367-RELATED"/>
    <property type="match status" value="1"/>
</dbReference>
<feature type="domain" description="Core-binding (CB)" evidence="8">
    <location>
        <begin position="12"/>
        <end position="92"/>
    </location>
</feature>
<dbReference type="EMBL" id="JBHSPR010000010">
    <property type="protein sequence ID" value="MFC6017783.1"/>
    <property type="molecule type" value="Genomic_DNA"/>
</dbReference>
<keyword evidence="2" id="KW-0229">DNA integration</keyword>
<dbReference type="InterPro" id="IPR050090">
    <property type="entry name" value="Tyrosine_recombinase_XerCD"/>
</dbReference>
<comment type="similarity">
    <text evidence="1">Belongs to the 'phage' integrase family.</text>
</comment>
<dbReference type="RefSeq" id="WP_377422307.1">
    <property type="nucleotide sequence ID" value="NZ_JBHSPR010000010.1"/>
</dbReference>
<feature type="region of interest" description="Disordered" evidence="6">
    <location>
        <begin position="99"/>
        <end position="122"/>
    </location>
</feature>
<sequence>MTDLVPAQRPGDHLARLAAAFIATRKSEHTRDAYRRDLTAWLNWCTGNGVNPLDAWPAHVQLWMTHLERCGDAGTTRARRLGAVSSWYGWLVRHQEAQRNPADLERAERPTRAPRPAPALSDEHAAALLDRSDLDTPRSAAIVWLLIHTGIRVGELLAANTADIAVDRGHTVLHVHGKGGKGRTVTLVPPVVARLNGYLAARTDTGTTLVRTDQAGAGQQRPLIATATGARMDRKAVRLLLRRLARAGGLPTTVVEQLTPHSTRATYVTAALDEGVPIYDVARDVGHASTDTTRGYDRSQYDPAKAAAYRLMGRFGRHLDRTDDPAPR</sequence>
<evidence type="ECO:0000313" key="9">
    <source>
        <dbReference type="EMBL" id="MFC6017783.1"/>
    </source>
</evidence>
<evidence type="ECO:0000256" key="6">
    <source>
        <dbReference type="SAM" id="MobiDB-lite"/>
    </source>
</evidence>
<evidence type="ECO:0000256" key="5">
    <source>
        <dbReference type="PROSITE-ProRule" id="PRU01248"/>
    </source>
</evidence>
<dbReference type="InterPro" id="IPR044068">
    <property type="entry name" value="CB"/>
</dbReference>
<evidence type="ECO:0000256" key="1">
    <source>
        <dbReference type="ARBA" id="ARBA00008857"/>
    </source>
</evidence>
<dbReference type="PROSITE" id="PS51900">
    <property type="entry name" value="CB"/>
    <property type="match status" value="1"/>
</dbReference>
<keyword evidence="3 5" id="KW-0238">DNA-binding</keyword>
<dbReference type="Proteomes" id="UP001596203">
    <property type="component" value="Unassembled WGS sequence"/>
</dbReference>
<dbReference type="Pfam" id="PF00589">
    <property type="entry name" value="Phage_integrase"/>
    <property type="match status" value="1"/>
</dbReference>